<dbReference type="Pfam" id="PF00702">
    <property type="entry name" value="Hydrolase"/>
    <property type="match status" value="1"/>
</dbReference>
<gene>
    <name evidence="1" type="ORF">SAMN04488105_10171</name>
</gene>
<keyword evidence="2" id="KW-1185">Reference proteome</keyword>
<evidence type="ECO:0000313" key="1">
    <source>
        <dbReference type="EMBL" id="SDE12651.1"/>
    </source>
</evidence>
<dbReference type="PANTHER" id="PTHR42896">
    <property type="entry name" value="XYLULOSE-1,5-BISPHOSPHATE (XUBP) PHOSPHATASE"/>
    <property type="match status" value="1"/>
</dbReference>
<dbReference type="OrthoDB" id="9782449at2"/>
<protein>
    <submittedName>
        <fullName evidence="1">Haloacid dehalogenase-like hydrolase</fullName>
    </submittedName>
</protein>
<name>A0A1G7ACV5_9RHOB</name>
<accession>A0A1G7ACV5</accession>
<dbReference type="Proteomes" id="UP000198994">
    <property type="component" value="Unassembled WGS sequence"/>
</dbReference>
<dbReference type="EMBL" id="FNAV01000001">
    <property type="protein sequence ID" value="SDE12651.1"/>
    <property type="molecule type" value="Genomic_DNA"/>
</dbReference>
<dbReference type="RefSeq" id="WP_089954079.1">
    <property type="nucleotide sequence ID" value="NZ_FNAV01000001.1"/>
</dbReference>
<keyword evidence="1" id="KW-0378">Hydrolase</keyword>
<dbReference type="GO" id="GO:0016787">
    <property type="term" value="F:hydrolase activity"/>
    <property type="evidence" value="ECO:0007669"/>
    <property type="project" value="UniProtKB-KW"/>
</dbReference>
<organism evidence="1 2">
    <name type="scientific">Salipiger thiooxidans</name>
    <dbReference type="NCBI Taxonomy" id="282683"/>
    <lineage>
        <taxon>Bacteria</taxon>
        <taxon>Pseudomonadati</taxon>
        <taxon>Pseudomonadota</taxon>
        <taxon>Alphaproteobacteria</taxon>
        <taxon>Rhodobacterales</taxon>
        <taxon>Roseobacteraceae</taxon>
        <taxon>Salipiger</taxon>
    </lineage>
</organism>
<dbReference type="PANTHER" id="PTHR42896:SF2">
    <property type="entry name" value="CBBY-LIKE PROTEIN"/>
    <property type="match status" value="1"/>
</dbReference>
<proteinExistence type="predicted"/>
<dbReference type="Gene3D" id="3.40.50.1000">
    <property type="entry name" value="HAD superfamily/HAD-like"/>
    <property type="match status" value="1"/>
</dbReference>
<sequence>MTLRALIFDVDGTLAETEEAHRQAFNETFAAHGLGWDWSRDDYRRLLRTTGGKERIRAWLSEIGTAGDAVDVPALHAAKTERYVAKLRAGGLALREGVAALVTRARAAGLGVLVTPSLYTEHEEFGTAPVLRSLARGALPDDLRAALSVSV</sequence>
<evidence type="ECO:0000313" key="2">
    <source>
        <dbReference type="Proteomes" id="UP000198994"/>
    </source>
</evidence>
<dbReference type="InterPro" id="IPR023198">
    <property type="entry name" value="PGP-like_dom2"/>
</dbReference>
<dbReference type="STRING" id="282683.SAMN04488105_10171"/>
<dbReference type="InterPro" id="IPR023214">
    <property type="entry name" value="HAD_sf"/>
</dbReference>
<reference evidence="2" key="1">
    <citation type="submission" date="2016-10" db="EMBL/GenBank/DDBJ databases">
        <authorList>
            <person name="Varghese N."/>
            <person name="Submissions S."/>
        </authorList>
    </citation>
    <scope>NUCLEOTIDE SEQUENCE [LARGE SCALE GENOMIC DNA]</scope>
    <source>
        <strain evidence="2">DSM 10146</strain>
    </source>
</reference>
<dbReference type="SUPFAM" id="SSF56784">
    <property type="entry name" value="HAD-like"/>
    <property type="match status" value="1"/>
</dbReference>
<dbReference type="InterPro" id="IPR036412">
    <property type="entry name" value="HAD-like_sf"/>
</dbReference>
<dbReference type="AlphaFoldDB" id="A0A1G7ACV5"/>
<dbReference type="Gene3D" id="1.10.150.240">
    <property type="entry name" value="Putative phosphatase, domain 2"/>
    <property type="match status" value="1"/>
</dbReference>
<dbReference type="InterPro" id="IPR044999">
    <property type="entry name" value="CbbY-like"/>
</dbReference>